<gene>
    <name evidence="1" type="ORF">IV500_18510</name>
</gene>
<evidence type="ECO:0000313" key="1">
    <source>
        <dbReference type="EMBL" id="MBG0741359.1"/>
    </source>
</evidence>
<dbReference type="Proteomes" id="UP000655366">
    <property type="component" value="Unassembled WGS sequence"/>
</dbReference>
<comment type="caution">
    <text evidence="1">The sequence shown here is derived from an EMBL/GenBank/DDBJ whole genome shotgun (WGS) entry which is preliminary data.</text>
</comment>
<protein>
    <submittedName>
        <fullName evidence="1">Uncharacterized protein</fullName>
    </submittedName>
</protein>
<proteinExistence type="predicted"/>
<evidence type="ECO:0000313" key="2">
    <source>
        <dbReference type="Proteomes" id="UP000655366"/>
    </source>
</evidence>
<organism evidence="1 2">
    <name type="scientific">Arthrobacter terrae</name>
    <dbReference type="NCBI Taxonomy" id="2935737"/>
    <lineage>
        <taxon>Bacteria</taxon>
        <taxon>Bacillati</taxon>
        <taxon>Actinomycetota</taxon>
        <taxon>Actinomycetes</taxon>
        <taxon>Micrococcales</taxon>
        <taxon>Micrococcaceae</taxon>
        <taxon>Arthrobacter</taxon>
    </lineage>
</organism>
<dbReference type="RefSeq" id="WP_196398293.1">
    <property type="nucleotide sequence ID" value="NZ_JADNYM010000029.1"/>
</dbReference>
<reference evidence="1 2" key="1">
    <citation type="submission" date="2020-11" db="EMBL/GenBank/DDBJ databases">
        <title>Arthrobacter antarcticus sp. nov., isolated from Antarctic Soil.</title>
        <authorList>
            <person name="Li J."/>
        </authorList>
    </citation>
    <scope>NUCLEOTIDE SEQUENCE [LARGE SCALE GENOMIC DNA]</scope>
    <source>
        <strain evidence="1 2">Z1-20</strain>
    </source>
</reference>
<name>A0A931G9Q1_9MICC</name>
<accession>A0A931G9Q1</accession>
<sequence>MGEGIVQICREQDRAQNAVNLIATGYVPEIGWKHGLPTAVFVGDLHQAVQCSR</sequence>
<dbReference type="EMBL" id="JADNYM010000029">
    <property type="protein sequence ID" value="MBG0741359.1"/>
    <property type="molecule type" value="Genomic_DNA"/>
</dbReference>
<dbReference type="AlphaFoldDB" id="A0A931G9Q1"/>
<keyword evidence="2" id="KW-1185">Reference proteome</keyword>